<reference evidence="2 3" key="2">
    <citation type="journal article" date="2006" name="J. Microbiol. Methods">
        <title>Genomic flank-sequencing of plasposon insertion sites for rapid identification of functional genes.</title>
        <authorList>
            <person name="Leveau J.H."/>
            <person name="Gerards S."/>
            <person name="Fritsche K."/>
            <person name="Zondag G."/>
            <person name="van Veen J.A."/>
        </authorList>
    </citation>
    <scope>NUCLEOTIDE SEQUENCE [LARGE SCALE GENOMIC DNA]</scope>
    <source>
        <strain evidence="2 3">Ter331</strain>
    </source>
</reference>
<reference evidence="2 3" key="5">
    <citation type="journal article" date="2011" name="ISME J.">
        <title>Dual transcriptional profiling of a bacterial/fungal confrontation: Collimonas fungivorans versus Aspergillus niger.</title>
        <authorList>
            <person name="Mela F."/>
            <person name="Fritsche K."/>
            <person name="de Boer W."/>
            <person name="van Veen J.A."/>
            <person name="de Graaff L.H."/>
            <person name="van den Berg M."/>
            <person name="Leveau J.H."/>
        </authorList>
    </citation>
    <scope>NUCLEOTIDE SEQUENCE [LARGE SCALE GENOMIC DNA]</scope>
    <source>
        <strain evidence="2 3">Ter331</strain>
    </source>
</reference>
<evidence type="ECO:0000313" key="3">
    <source>
        <dbReference type="Proteomes" id="UP000008392"/>
    </source>
</evidence>
<dbReference type="EMBL" id="CP002745">
    <property type="protein sequence ID" value="AEK60708.1"/>
    <property type="molecule type" value="Genomic_DNA"/>
</dbReference>
<dbReference type="KEGG" id="cfu:CFU_0875"/>
<keyword evidence="3" id="KW-1185">Reference proteome</keyword>
<sequence>MLQKCESIHTSSKAALAVLSVSHMPLESIKTVPSANFWPDAARALLAACRQASGDQGQRDFAQWRVVLPTFAHAQPLKAALSAQLGGTFVPPQFFTLSGWLATLPPLPNVLPASERLMRLYAELRQHGWLKKLFTARRNTDLLPLAQTLLALSDELTQALLPALHIDAANDPEQRWQHALEQLSPDARKLLSDETQLVWSIWKSQLDADDAIAARFAQMLQIAENASQPMAWISSVAPEPLEQAFLDAYARRQQVLTITLDWRAPALLPTYAQAWPEMVEAAADEENPEGKIGGHAVSAALALCAARSVEDEAVQGAQMVIDWLREGKSSVAIVAQDRVVARRIRALLERAQIHVADETGWKLSTTRAASAISAWFDVVTARGETTALLDLLKSPFVLNEAPSGLLHDAQDGVANKSALVMKIELLLRRANVLGEWRAVINALTAAPAEQKTVALLAQQAALFSGRKNLRDWIAATAAALDALGISAALSADSAGQQILQLLQNIAPPGNDFAALFSFPEWRALVNLQLDDTSFISAINDRRVVMLPLNGARLRTFDAVLVVGADADHLPSQPQETLFFANTVRRELGLATRESRQRQQLRDVVELLAMNPQVVLSWQAHKDGEPNPVSPWIQRLQLTLARSEAPALPERRAAIASQSLLATPTTMPAPAAPQLTPSRLTASAYNSFIACPYQFFARRMLGLASLDELSDLPEKRDYGGWLHEILETYHETLRDQPCPLDQRESLLVDISKKLFDSVIAKNAAALGYYSRWQKVISAYVVWANEHEAQGWSFVFGEQAYEKPMALPDRELMLHGRIDRVDENDAGERAVLDYKTNNLGVLNKKLKDHEDHQLAFYGLLSDRPVAAAHYVALETTKDKVGDVSAPDYDEAQRALAAQISVNVQAIARGVGLPANGVASVCQYCDVRGLCRKGAWE</sequence>
<name>G0AIC5_COLFT</name>
<feature type="domain" description="PD-(D/E)XK endonuclease-like" evidence="1">
    <location>
        <begin position="678"/>
        <end position="929"/>
    </location>
</feature>
<reference evidence="2 3" key="1">
    <citation type="journal article" date="2004" name="Environ. Microbiol.">
        <title>Phylogeny-function analysis of (meta)genomic libraries: screening for expression of ribosomal RNA genes by large-insert library fluorescent in situ hybridization (LIL-FISH).</title>
        <authorList>
            <person name="Leveau J.H."/>
            <person name="Gerards S."/>
            <person name="de Boer W."/>
            <person name="van Veen J.A."/>
        </authorList>
    </citation>
    <scope>NUCLEOTIDE SEQUENCE [LARGE SCALE GENOMIC DNA]</scope>
    <source>
        <strain evidence="2 3">Ter331</strain>
    </source>
</reference>
<dbReference type="InterPro" id="IPR011335">
    <property type="entry name" value="Restrct_endonuc-II-like"/>
</dbReference>
<dbReference type="Proteomes" id="UP000008392">
    <property type="component" value="Chromosome"/>
</dbReference>
<reference evidence="3" key="6">
    <citation type="submission" date="2011-05" db="EMBL/GenBank/DDBJ databases">
        <title>Complete sequence of Collimonas fungivorans Ter331.</title>
        <authorList>
            <person name="Leveau J.H."/>
        </authorList>
    </citation>
    <scope>NUCLEOTIDE SEQUENCE [LARGE SCALE GENOMIC DNA]</scope>
    <source>
        <strain evidence="3">Ter331</strain>
    </source>
</reference>
<dbReference type="Pfam" id="PF12705">
    <property type="entry name" value="PDDEXK_1"/>
    <property type="match status" value="1"/>
</dbReference>
<proteinExistence type="predicted"/>
<dbReference type="AlphaFoldDB" id="G0AIC5"/>
<evidence type="ECO:0000313" key="2">
    <source>
        <dbReference type="EMBL" id="AEK60708.1"/>
    </source>
</evidence>
<protein>
    <recommendedName>
        <fullName evidence="1">PD-(D/E)XK endonuclease-like domain-containing protein</fullName>
    </recommendedName>
</protein>
<dbReference type="STRING" id="1005048.CFU_0875"/>
<dbReference type="Gene3D" id="3.90.320.10">
    <property type="match status" value="1"/>
</dbReference>
<dbReference type="eggNOG" id="COG3893">
    <property type="taxonomic scope" value="Bacteria"/>
</dbReference>
<accession>G0AIC5</accession>
<reference evidence="2 3" key="3">
    <citation type="journal article" date="2008" name="FEMS Microbiol. Ecol.">
        <title>Identification and characterization of genes underlying chitinolysis in Collimonas fungivorans Ter331.</title>
        <authorList>
            <person name="Fritsche K."/>
            <person name="de Boer W."/>
            <person name="Gerards S."/>
            <person name="van den Berg M."/>
            <person name="van Veen J.A."/>
            <person name="Leveau J.H."/>
        </authorList>
    </citation>
    <scope>NUCLEOTIDE SEQUENCE [LARGE SCALE GENOMIC DNA]</scope>
    <source>
        <strain evidence="2 3">Ter331</strain>
    </source>
</reference>
<dbReference type="eggNOG" id="COG2887">
    <property type="taxonomic scope" value="Bacteria"/>
</dbReference>
<dbReference type="InterPro" id="IPR038726">
    <property type="entry name" value="PDDEXK_AddAB-type"/>
</dbReference>
<evidence type="ECO:0000259" key="1">
    <source>
        <dbReference type="Pfam" id="PF12705"/>
    </source>
</evidence>
<dbReference type="InterPro" id="IPR027417">
    <property type="entry name" value="P-loop_NTPase"/>
</dbReference>
<reference evidence="2 3" key="4">
    <citation type="journal article" date="2010" name="Environ. Microbiol.">
        <title>The bacterial genus Collimonas: mycophagy, weathering and other adaptive solutions to life in oligotrophic soil environments.</title>
        <authorList>
            <person name="Leveau J.H."/>
            <person name="Uroz S."/>
            <person name="de Boer W."/>
        </authorList>
    </citation>
    <scope>NUCLEOTIDE SEQUENCE [LARGE SCALE GENOMIC DNA]</scope>
    <source>
        <strain evidence="2 3">Ter331</strain>
    </source>
</reference>
<organism evidence="2 3">
    <name type="scientific">Collimonas fungivorans (strain Ter331)</name>
    <dbReference type="NCBI Taxonomy" id="1005048"/>
    <lineage>
        <taxon>Bacteria</taxon>
        <taxon>Pseudomonadati</taxon>
        <taxon>Pseudomonadota</taxon>
        <taxon>Betaproteobacteria</taxon>
        <taxon>Burkholderiales</taxon>
        <taxon>Oxalobacteraceae</taxon>
        <taxon>Collimonas</taxon>
    </lineage>
</organism>
<gene>
    <name evidence="2" type="ordered locus">CFU_0875</name>
</gene>
<dbReference type="SUPFAM" id="SSF52980">
    <property type="entry name" value="Restriction endonuclease-like"/>
    <property type="match status" value="1"/>
</dbReference>
<dbReference type="SUPFAM" id="SSF52540">
    <property type="entry name" value="P-loop containing nucleoside triphosphate hydrolases"/>
    <property type="match status" value="1"/>
</dbReference>
<dbReference type="HOGENOM" id="CLU_012191_0_0_4"/>
<dbReference type="InterPro" id="IPR011604">
    <property type="entry name" value="PDDEXK-like_dom_sf"/>
</dbReference>